<dbReference type="PANTHER" id="PTHR47784:SF5">
    <property type="entry name" value="STEROL UPTAKE CONTROL PROTEIN 2"/>
    <property type="match status" value="1"/>
</dbReference>
<name>A0A443HW10_BYSSP</name>
<comment type="caution">
    <text evidence="1">The sequence shown here is derived from an EMBL/GenBank/DDBJ whole genome shotgun (WGS) entry which is preliminary data.</text>
</comment>
<dbReference type="GeneID" id="39598220"/>
<gene>
    <name evidence="1" type="ORF">C8Q69DRAFT_443764</name>
</gene>
<dbReference type="RefSeq" id="XP_028485670.1">
    <property type="nucleotide sequence ID" value="XM_028628943.1"/>
</dbReference>
<sequence>MHQMSSMNGLDRPFGSGIELVFPGLAQQDQALFHHYMTVTTLSITTDLKRLDRWRSFIPSAAKEAKYTLHSLLGFSALHLAHIKRQRRREYLAVATSHQCQALATFRSEVETITQENATPVLVFSCFLILYELGLMHPNHQICDVQDPITRFVQSVMLIHNAVNSLRQVPWLKVGPVMHLLLRSTRENTPRVPPEVYQALGQLDILNETTTADEHERQTYTDAIQHLRDCFEVVSVSPGEWLPSLRWANLVSSQYVETIREKRPMALVILVHFCLLVHHSPERWWMRGWNETIVNETMQLLDEPWRPHLLWAVESMSDKPLLESSGKGIPSHENISPTEPMLKRAASFMPGDAPSMLPLRSIQDAPLALFPRTYSPQSVPYV</sequence>
<dbReference type="InterPro" id="IPR053157">
    <property type="entry name" value="Sterol_Uptake_Regulator"/>
</dbReference>
<keyword evidence="2" id="KW-1185">Reference proteome</keyword>
<proteinExistence type="predicted"/>
<dbReference type="VEuPathDB" id="FungiDB:C8Q69DRAFT_443764"/>
<accession>A0A443HW10</accession>
<organism evidence="1 2">
    <name type="scientific">Byssochlamys spectabilis</name>
    <name type="common">Paecilomyces variotii</name>
    <dbReference type="NCBI Taxonomy" id="264951"/>
    <lineage>
        <taxon>Eukaryota</taxon>
        <taxon>Fungi</taxon>
        <taxon>Dikarya</taxon>
        <taxon>Ascomycota</taxon>
        <taxon>Pezizomycotina</taxon>
        <taxon>Eurotiomycetes</taxon>
        <taxon>Eurotiomycetidae</taxon>
        <taxon>Eurotiales</taxon>
        <taxon>Thermoascaceae</taxon>
        <taxon>Paecilomyces</taxon>
    </lineage>
</organism>
<dbReference type="EMBL" id="RCNU01000004">
    <property type="protein sequence ID" value="RWQ96025.1"/>
    <property type="molecule type" value="Genomic_DNA"/>
</dbReference>
<dbReference type="Proteomes" id="UP000283841">
    <property type="component" value="Unassembled WGS sequence"/>
</dbReference>
<dbReference type="PANTHER" id="PTHR47784">
    <property type="entry name" value="STEROL UPTAKE CONTROL PROTEIN 2"/>
    <property type="match status" value="1"/>
</dbReference>
<reference evidence="1 2" key="1">
    <citation type="journal article" date="2018" name="Front. Microbiol.">
        <title>Genomic and genetic insights into a cosmopolitan fungus, Paecilomyces variotii (Eurotiales).</title>
        <authorList>
            <person name="Urquhart A.S."/>
            <person name="Mondo S.J."/>
            <person name="Makela M.R."/>
            <person name="Hane J.K."/>
            <person name="Wiebenga A."/>
            <person name="He G."/>
            <person name="Mihaltcheva S."/>
            <person name="Pangilinan J."/>
            <person name="Lipzen A."/>
            <person name="Barry K."/>
            <person name="de Vries R.P."/>
            <person name="Grigoriev I.V."/>
            <person name="Idnurm A."/>
        </authorList>
    </citation>
    <scope>NUCLEOTIDE SEQUENCE [LARGE SCALE GENOMIC DNA]</scope>
    <source>
        <strain evidence="1 2">CBS 101075</strain>
    </source>
</reference>
<dbReference type="AlphaFoldDB" id="A0A443HW10"/>
<protein>
    <recommendedName>
        <fullName evidence="3">C6 zinc finger domain protein</fullName>
    </recommendedName>
</protein>
<evidence type="ECO:0000313" key="2">
    <source>
        <dbReference type="Proteomes" id="UP000283841"/>
    </source>
</evidence>
<evidence type="ECO:0008006" key="3">
    <source>
        <dbReference type="Google" id="ProtNLM"/>
    </source>
</evidence>
<evidence type="ECO:0000313" key="1">
    <source>
        <dbReference type="EMBL" id="RWQ96025.1"/>
    </source>
</evidence>
<dbReference type="GO" id="GO:0001228">
    <property type="term" value="F:DNA-binding transcription activator activity, RNA polymerase II-specific"/>
    <property type="evidence" value="ECO:0007669"/>
    <property type="project" value="TreeGrafter"/>
</dbReference>